<accession>A0A4V5N1X7</accession>
<sequence length="305" mass="32274">MSRWQPLSESLHPDVRLLVEQLRRLKLRTGLSLVELAESTPYSKSAWHRYLSGDKFPPRQAVEALGVLAGADAARLMGLWGLAQRAWTAPTDGLPQPTAPPAPEPSEPSEPSVTSVTSVTSRRWHARRNALVAVIGAALLALPATVFAIWADDNASSRRRSAGSAAGHHQPPPRPADSTASAICRGLSCQGQYPNHFDCEQDARTEDTIHVAGRSLQLRFSASCGTAWAEVSPYSSDVREMSISESGDDQLTALPDSRSDGSSPMLAVQGPQAAEACAIVSDVLACAGGETTPADTGGPADNHGR</sequence>
<keyword evidence="4" id="KW-1185">Reference proteome</keyword>
<evidence type="ECO:0000256" key="2">
    <source>
        <dbReference type="SAM" id="Phobius"/>
    </source>
</evidence>
<dbReference type="CDD" id="cd00093">
    <property type="entry name" value="HTH_XRE"/>
    <property type="match status" value="1"/>
</dbReference>
<comment type="caution">
    <text evidence="3">The sequence shown here is derived from an EMBL/GenBank/DDBJ whole genome shotgun (WGS) entry which is preliminary data.</text>
</comment>
<protein>
    <submittedName>
        <fullName evidence="3">DUF2690 domain-containing protein</fullName>
    </submittedName>
</protein>
<dbReference type="RefSeq" id="WP_136723072.1">
    <property type="nucleotide sequence ID" value="NZ_SUMC01000007.1"/>
</dbReference>
<name>A0A4V5N1X7_9ACTN</name>
<proteinExistence type="predicted"/>
<evidence type="ECO:0000313" key="3">
    <source>
        <dbReference type="EMBL" id="TKA11609.1"/>
    </source>
</evidence>
<dbReference type="InterPro" id="IPR001387">
    <property type="entry name" value="Cro/C1-type_HTH"/>
</dbReference>
<feature type="region of interest" description="Disordered" evidence="1">
    <location>
        <begin position="240"/>
        <end position="268"/>
    </location>
</feature>
<evidence type="ECO:0000256" key="1">
    <source>
        <dbReference type="SAM" id="MobiDB-lite"/>
    </source>
</evidence>
<feature type="compositionally biased region" description="Pro residues" evidence="1">
    <location>
        <begin position="97"/>
        <end position="108"/>
    </location>
</feature>
<gene>
    <name evidence="3" type="ORF">FCI23_09655</name>
</gene>
<dbReference type="OrthoDB" id="9815541at2"/>
<dbReference type="Pfam" id="PF13560">
    <property type="entry name" value="HTH_31"/>
    <property type="match status" value="1"/>
</dbReference>
<feature type="transmembrane region" description="Helical" evidence="2">
    <location>
        <begin position="130"/>
        <end position="151"/>
    </location>
</feature>
<dbReference type="AlphaFoldDB" id="A0A4V5N1X7"/>
<dbReference type="InterPro" id="IPR021224">
    <property type="entry name" value="DUF2690"/>
</dbReference>
<dbReference type="SUPFAM" id="SSF47413">
    <property type="entry name" value="lambda repressor-like DNA-binding domains"/>
    <property type="match status" value="1"/>
</dbReference>
<feature type="region of interest" description="Disordered" evidence="1">
    <location>
        <begin position="89"/>
        <end position="120"/>
    </location>
</feature>
<keyword evidence="2" id="KW-1133">Transmembrane helix</keyword>
<evidence type="ECO:0000313" key="4">
    <source>
        <dbReference type="Proteomes" id="UP000305778"/>
    </source>
</evidence>
<reference evidence="3 4" key="1">
    <citation type="submission" date="2019-04" db="EMBL/GenBank/DDBJ databases">
        <title>Streptomyces oryziradicis sp. nov., a novel actinomycete isolated from rhizosphere soil of rice (Oryza sativa L.).</title>
        <authorList>
            <person name="Li C."/>
        </authorList>
    </citation>
    <scope>NUCLEOTIDE SEQUENCE [LARGE SCALE GENOMIC DNA]</scope>
    <source>
        <strain evidence="3 4">NEAU-C40</strain>
    </source>
</reference>
<dbReference type="InterPro" id="IPR010982">
    <property type="entry name" value="Lambda_DNA-bd_dom_sf"/>
</dbReference>
<dbReference type="Proteomes" id="UP000305778">
    <property type="component" value="Unassembled WGS sequence"/>
</dbReference>
<dbReference type="Pfam" id="PF10901">
    <property type="entry name" value="DUF2690"/>
    <property type="match status" value="1"/>
</dbReference>
<feature type="region of interest" description="Disordered" evidence="1">
    <location>
        <begin position="159"/>
        <end position="180"/>
    </location>
</feature>
<feature type="compositionally biased region" description="Low complexity" evidence="1">
    <location>
        <begin position="109"/>
        <end position="120"/>
    </location>
</feature>
<keyword evidence="2" id="KW-0812">Transmembrane</keyword>
<dbReference type="EMBL" id="SUMC01000007">
    <property type="protein sequence ID" value="TKA11609.1"/>
    <property type="molecule type" value="Genomic_DNA"/>
</dbReference>
<dbReference type="GO" id="GO:0003677">
    <property type="term" value="F:DNA binding"/>
    <property type="evidence" value="ECO:0007669"/>
    <property type="project" value="InterPro"/>
</dbReference>
<organism evidence="3 4">
    <name type="scientific">Actinacidiphila oryziradicis</name>
    <dbReference type="NCBI Taxonomy" id="2571141"/>
    <lineage>
        <taxon>Bacteria</taxon>
        <taxon>Bacillati</taxon>
        <taxon>Actinomycetota</taxon>
        <taxon>Actinomycetes</taxon>
        <taxon>Kitasatosporales</taxon>
        <taxon>Streptomycetaceae</taxon>
        <taxon>Actinacidiphila</taxon>
    </lineage>
</organism>
<keyword evidence="2" id="KW-0472">Membrane</keyword>